<dbReference type="SUPFAM" id="SSF109854">
    <property type="entry name" value="DinB/YfiT-like putative metalloenzymes"/>
    <property type="match status" value="1"/>
</dbReference>
<name>A0A6G4TSR3_9ACTN</name>
<dbReference type="EMBL" id="JAAKZV010000005">
    <property type="protein sequence ID" value="NGN62843.1"/>
    <property type="molecule type" value="Genomic_DNA"/>
</dbReference>
<protein>
    <submittedName>
        <fullName evidence="1">DinB family protein</fullName>
    </submittedName>
</protein>
<keyword evidence="2" id="KW-1185">Reference proteome</keyword>
<comment type="caution">
    <text evidence="1">The sequence shown here is derived from an EMBL/GenBank/DDBJ whole genome shotgun (WGS) entry which is preliminary data.</text>
</comment>
<dbReference type="Pfam" id="PF04978">
    <property type="entry name" value="MST"/>
    <property type="match status" value="1"/>
</dbReference>
<proteinExistence type="predicted"/>
<dbReference type="Gene3D" id="1.20.120.450">
    <property type="entry name" value="dinb family like domain"/>
    <property type="match status" value="1"/>
</dbReference>
<dbReference type="InterPro" id="IPR034660">
    <property type="entry name" value="DinB/YfiT-like"/>
</dbReference>
<dbReference type="InterPro" id="IPR007061">
    <property type="entry name" value="MST-like"/>
</dbReference>
<evidence type="ECO:0000313" key="2">
    <source>
        <dbReference type="Proteomes" id="UP000481583"/>
    </source>
</evidence>
<accession>A0A6G4TSR3</accession>
<reference evidence="1 2" key="1">
    <citation type="submission" date="2020-02" db="EMBL/GenBank/DDBJ databases">
        <title>Whole-genome analyses of novel actinobacteria.</title>
        <authorList>
            <person name="Sahin N."/>
        </authorList>
    </citation>
    <scope>NUCLEOTIDE SEQUENCE [LARGE SCALE GENOMIC DNA]</scope>
    <source>
        <strain evidence="1 2">A7024</strain>
    </source>
</reference>
<sequence length="174" mass="19565">MSWTAPKIDRQEGPLVGPERAMLQDYLNWHRDTLLLKCEGLTAEQLGTAAVPTSNLTLHGLVRHLTKVERSWFRQDVAGEDVPKLYSTAERPDADYEDLDASAAEADFAAYRDEVAACDAVMAGYELDDTFTFGRVERQTMSVRCLYLHMIEEYARHNGHADMIRQAIDGVTGE</sequence>
<gene>
    <name evidence="1" type="ORF">G5C51_02860</name>
</gene>
<evidence type="ECO:0000313" key="1">
    <source>
        <dbReference type="EMBL" id="NGN62843.1"/>
    </source>
</evidence>
<dbReference type="Proteomes" id="UP000481583">
    <property type="component" value="Unassembled WGS sequence"/>
</dbReference>
<dbReference type="AlphaFoldDB" id="A0A6G4TSR3"/>
<organism evidence="1 2">
    <name type="scientific">Streptomyces coryli</name>
    <dbReference type="NCBI Taxonomy" id="1128680"/>
    <lineage>
        <taxon>Bacteria</taxon>
        <taxon>Bacillati</taxon>
        <taxon>Actinomycetota</taxon>
        <taxon>Actinomycetes</taxon>
        <taxon>Kitasatosporales</taxon>
        <taxon>Streptomycetaceae</taxon>
        <taxon>Streptomyces</taxon>
    </lineage>
</organism>